<keyword evidence="2" id="KW-1185">Reference proteome</keyword>
<dbReference type="RefSeq" id="WP_138851803.1">
    <property type="nucleotide sequence ID" value="NZ_CP040710.1"/>
</dbReference>
<evidence type="ECO:0000313" key="2">
    <source>
        <dbReference type="Proteomes" id="UP000310017"/>
    </source>
</evidence>
<gene>
    <name evidence="1" type="ORF">FGM00_04745</name>
</gene>
<dbReference type="Proteomes" id="UP000310017">
    <property type="component" value="Chromosome"/>
</dbReference>
<accession>A0A5B7SR33</accession>
<protein>
    <recommendedName>
        <fullName evidence="3">ABM domain-containing protein</fullName>
    </recommendedName>
</protein>
<dbReference type="EMBL" id="CP040710">
    <property type="protein sequence ID" value="QCW99450.1"/>
    <property type="molecule type" value="Genomic_DNA"/>
</dbReference>
<evidence type="ECO:0008006" key="3">
    <source>
        <dbReference type="Google" id="ProtNLM"/>
    </source>
</evidence>
<dbReference type="OrthoDB" id="9798157at2"/>
<dbReference type="AlphaFoldDB" id="A0A5B7SR33"/>
<proteinExistence type="predicted"/>
<reference evidence="1 2" key="1">
    <citation type="submission" date="2019-05" db="EMBL/GenBank/DDBJ databases">
        <title>Genome sequencing of F202Z8.</title>
        <authorList>
            <person name="Kwon Y.M."/>
        </authorList>
    </citation>
    <scope>NUCLEOTIDE SEQUENCE [LARGE SCALE GENOMIC DNA]</scope>
    <source>
        <strain evidence="1 2">F202Z8</strain>
    </source>
</reference>
<sequence length="94" mass="11366">MITYIRYRLYKNNIREFVRDMKTALVGLHRYKNCTYCDLTECDSEKENFILRIEWNANVQGNPLESKAPEIITFLSAIRKHREFILEMRNYSIL</sequence>
<evidence type="ECO:0000313" key="1">
    <source>
        <dbReference type="EMBL" id="QCW99450.1"/>
    </source>
</evidence>
<name>A0A5B7SR33_9FLAO</name>
<dbReference type="KEGG" id="asag:FGM00_04745"/>
<organism evidence="1 2">
    <name type="scientific">Aggregatimonas sangjinii</name>
    <dbReference type="NCBI Taxonomy" id="2583587"/>
    <lineage>
        <taxon>Bacteria</taxon>
        <taxon>Pseudomonadati</taxon>
        <taxon>Bacteroidota</taxon>
        <taxon>Flavobacteriia</taxon>
        <taxon>Flavobacteriales</taxon>
        <taxon>Flavobacteriaceae</taxon>
        <taxon>Aggregatimonas</taxon>
    </lineage>
</organism>